<reference evidence="1 2" key="1">
    <citation type="journal article" date="2021" name="bioRxiv">
        <title>Chromosome-scale and haplotype-resolved genome assembly of a tetraploid potato cultivar.</title>
        <authorList>
            <person name="Sun H."/>
            <person name="Jiao W.-B."/>
            <person name="Krause K."/>
            <person name="Campoy J.A."/>
            <person name="Goel M."/>
            <person name="Folz-Donahue K."/>
            <person name="Kukat C."/>
            <person name="Huettel B."/>
            <person name="Schneeberger K."/>
        </authorList>
    </citation>
    <scope>NUCLEOTIDE SEQUENCE [LARGE SCALE GENOMIC DNA]</scope>
    <source>
        <strain evidence="1">SolTubOtavaFocal</strain>
        <tissue evidence="1">Leaves</tissue>
    </source>
</reference>
<evidence type="ECO:0000313" key="1">
    <source>
        <dbReference type="EMBL" id="KAH0774346.1"/>
    </source>
</evidence>
<evidence type="ECO:0008006" key="3">
    <source>
        <dbReference type="Google" id="ProtNLM"/>
    </source>
</evidence>
<gene>
    <name evidence="1" type="ORF">KY290_011483</name>
</gene>
<dbReference type="Proteomes" id="UP000826656">
    <property type="component" value="Unassembled WGS sequence"/>
</dbReference>
<accession>A0ABQ7W208</accession>
<evidence type="ECO:0000313" key="2">
    <source>
        <dbReference type="Proteomes" id="UP000826656"/>
    </source>
</evidence>
<dbReference type="PANTHER" id="PTHR31973:SF195">
    <property type="entry name" value="MUDR FAMILY TRANSPOSASE"/>
    <property type="match status" value="1"/>
</dbReference>
<name>A0ABQ7W208_SOLTU</name>
<sequence>MNGAIYIEKGMLFNSKKQLQRAVKLLHLKIAREYFVIKSTKKSWQLVCRSVEQGCRFKLTSFNDKHTNMWKVGRYIKEHTCDMGTCRDGHFNLDVKMIANVLRVDIEKTPRRKAYLGRKRAFEKVYGTWEGSFAEFPRFIEALKHFNPGTIVEWKTERRVDVIEDVFNYVFWTFKPCIDGFVFCRPVISIDETHVYGKYDIKLLIVIATDARGLPVTAMSESKGLRVKRRKRRPSKVPFKIVVDIVGGEKSDFRGKGLGRRACQRAPKGALNFPPWGGAPSRVPAGPF</sequence>
<proteinExistence type="predicted"/>
<keyword evidence="2" id="KW-1185">Reference proteome</keyword>
<dbReference type="EMBL" id="JAIVGD010000005">
    <property type="protein sequence ID" value="KAH0774346.1"/>
    <property type="molecule type" value="Genomic_DNA"/>
</dbReference>
<organism evidence="1 2">
    <name type="scientific">Solanum tuberosum</name>
    <name type="common">Potato</name>
    <dbReference type="NCBI Taxonomy" id="4113"/>
    <lineage>
        <taxon>Eukaryota</taxon>
        <taxon>Viridiplantae</taxon>
        <taxon>Streptophyta</taxon>
        <taxon>Embryophyta</taxon>
        <taxon>Tracheophyta</taxon>
        <taxon>Spermatophyta</taxon>
        <taxon>Magnoliopsida</taxon>
        <taxon>eudicotyledons</taxon>
        <taxon>Gunneridae</taxon>
        <taxon>Pentapetalae</taxon>
        <taxon>asterids</taxon>
        <taxon>lamiids</taxon>
        <taxon>Solanales</taxon>
        <taxon>Solanaceae</taxon>
        <taxon>Solanoideae</taxon>
        <taxon>Solaneae</taxon>
        <taxon>Solanum</taxon>
    </lineage>
</organism>
<dbReference type="PANTHER" id="PTHR31973">
    <property type="entry name" value="POLYPROTEIN, PUTATIVE-RELATED"/>
    <property type="match status" value="1"/>
</dbReference>
<protein>
    <recommendedName>
        <fullName evidence="3">Transposase MuDR plant domain-containing protein</fullName>
    </recommendedName>
</protein>
<comment type="caution">
    <text evidence="1">The sequence shown here is derived from an EMBL/GenBank/DDBJ whole genome shotgun (WGS) entry which is preliminary data.</text>
</comment>